<protein>
    <submittedName>
        <fullName evidence="2">Uncharacterized protein</fullName>
    </submittedName>
</protein>
<gene>
    <name evidence="2" type="ORF">PAHAL_1G302000</name>
</gene>
<evidence type="ECO:0000313" key="2">
    <source>
        <dbReference type="EMBL" id="PVH66636.1"/>
    </source>
</evidence>
<dbReference type="EMBL" id="CM008046">
    <property type="protein sequence ID" value="PVH66636.1"/>
    <property type="molecule type" value="Genomic_DNA"/>
</dbReference>
<sequence length="86" mass="9626">MTRFLFAIGIETLLLADNPAMLFDGPSQQPCISIYSSTVNSIAWILAPIISEVSYLKKPLQYVLSIDLCHRSVVLKPQCTKMTSFF</sequence>
<dbReference type="AlphaFoldDB" id="A0A2T8KWT5"/>
<reference evidence="2" key="1">
    <citation type="submission" date="2018-04" db="EMBL/GenBank/DDBJ databases">
        <title>WGS assembly of Panicum hallii.</title>
        <authorList>
            <person name="Lovell J."/>
            <person name="Jenkins J."/>
            <person name="Lowry D."/>
            <person name="Mamidi S."/>
            <person name="Sreedasyam A."/>
            <person name="Weng X."/>
            <person name="Barry K."/>
            <person name="Bonette J."/>
            <person name="Campitelli B."/>
            <person name="Daum C."/>
            <person name="Gordon S."/>
            <person name="Gould B."/>
            <person name="Lipzen A."/>
            <person name="Macqueen A."/>
            <person name="Palacio-Mejia J."/>
            <person name="Plott C."/>
            <person name="Shakirov E."/>
            <person name="Shu S."/>
            <person name="Yoshinaga Y."/>
            <person name="Zane M."/>
            <person name="Rokhsar D."/>
            <person name="Grimwood J."/>
            <person name="Schmutz J."/>
            <person name="Juenger T."/>
        </authorList>
    </citation>
    <scope>NUCLEOTIDE SEQUENCE [LARGE SCALE GENOMIC DNA]</scope>
    <source>
        <strain evidence="2">FIL2</strain>
    </source>
</reference>
<keyword evidence="1" id="KW-0732">Signal</keyword>
<dbReference type="Proteomes" id="UP000243499">
    <property type="component" value="Chromosome 1"/>
</dbReference>
<name>A0A2T8KWT5_9POAL</name>
<feature type="chain" id="PRO_5015680172" evidence="1">
    <location>
        <begin position="17"/>
        <end position="86"/>
    </location>
</feature>
<proteinExistence type="predicted"/>
<evidence type="ECO:0000256" key="1">
    <source>
        <dbReference type="SAM" id="SignalP"/>
    </source>
</evidence>
<accession>A0A2T8KWT5</accession>
<feature type="signal peptide" evidence="1">
    <location>
        <begin position="1"/>
        <end position="16"/>
    </location>
</feature>
<organism evidence="2">
    <name type="scientific">Panicum hallii</name>
    <dbReference type="NCBI Taxonomy" id="206008"/>
    <lineage>
        <taxon>Eukaryota</taxon>
        <taxon>Viridiplantae</taxon>
        <taxon>Streptophyta</taxon>
        <taxon>Embryophyta</taxon>
        <taxon>Tracheophyta</taxon>
        <taxon>Spermatophyta</taxon>
        <taxon>Magnoliopsida</taxon>
        <taxon>Liliopsida</taxon>
        <taxon>Poales</taxon>
        <taxon>Poaceae</taxon>
        <taxon>PACMAD clade</taxon>
        <taxon>Panicoideae</taxon>
        <taxon>Panicodae</taxon>
        <taxon>Paniceae</taxon>
        <taxon>Panicinae</taxon>
        <taxon>Panicum</taxon>
        <taxon>Panicum sect. Panicum</taxon>
    </lineage>
</organism>
<dbReference type="Gramene" id="PVH66636">
    <property type="protein sequence ID" value="PVH66636"/>
    <property type="gene ID" value="PAHAL_1G302000"/>
</dbReference>